<dbReference type="GO" id="GO:0051205">
    <property type="term" value="P:protein insertion into membrane"/>
    <property type="evidence" value="ECO:0007669"/>
    <property type="project" value="TreeGrafter"/>
</dbReference>
<protein>
    <recommendedName>
        <fullName evidence="3 13">Membrane protein insertase YidC</fullName>
    </recommendedName>
    <alternativeName>
        <fullName evidence="12 13">Foldase YidC</fullName>
    </alternativeName>
    <alternativeName>
        <fullName evidence="11 13">Membrane integrase YidC</fullName>
    </alternativeName>
    <alternativeName>
        <fullName evidence="13">Membrane protein YidC</fullName>
    </alternativeName>
</protein>
<feature type="transmembrane region" description="Helical" evidence="13">
    <location>
        <begin position="489"/>
        <end position="514"/>
    </location>
</feature>
<comment type="caution">
    <text evidence="13">Lacks conserved residue(s) required for the propagation of feature annotation.</text>
</comment>
<dbReference type="Pfam" id="PF14849">
    <property type="entry name" value="YidC_periplas"/>
    <property type="match status" value="1"/>
</dbReference>
<keyword evidence="9 13" id="KW-0472">Membrane</keyword>
<dbReference type="InterPro" id="IPR001708">
    <property type="entry name" value="YidC/ALB3/OXA1/COX18"/>
</dbReference>
<evidence type="ECO:0000256" key="13">
    <source>
        <dbReference type="HAMAP-Rule" id="MF_01810"/>
    </source>
</evidence>
<evidence type="ECO:0000256" key="4">
    <source>
        <dbReference type="ARBA" id="ARBA00022448"/>
    </source>
</evidence>
<evidence type="ECO:0000256" key="12">
    <source>
        <dbReference type="ARBA" id="ARBA00033342"/>
    </source>
</evidence>
<dbReference type="GO" id="GO:0005886">
    <property type="term" value="C:plasma membrane"/>
    <property type="evidence" value="ECO:0007669"/>
    <property type="project" value="UniProtKB-SubCell"/>
</dbReference>
<comment type="subcellular location">
    <subcellularLocation>
        <location evidence="1">Cell inner membrane</location>
        <topology evidence="1">Multi-pass membrane protein</topology>
    </subcellularLocation>
    <subcellularLocation>
        <location evidence="13">Cell membrane</location>
        <topology evidence="13">Multi-pass membrane protein</topology>
    </subcellularLocation>
</comment>
<gene>
    <name evidence="13 17" type="primary">yidC</name>
    <name evidence="17" type="ORF">Pan44_03520</name>
</gene>
<keyword evidence="10 13" id="KW-0143">Chaperone</keyword>
<evidence type="ECO:0000256" key="6">
    <source>
        <dbReference type="ARBA" id="ARBA00022692"/>
    </source>
</evidence>
<dbReference type="Pfam" id="PF02096">
    <property type="entry name" value="60KD_IMP"/>
    <property type="match status" value="1"/>
</dbReference>
<dbReference type="GO" id="GO:0032977">
    <property type="term" value="F:membrane insertase activity"/>
    <property type="evidence" value="ECO:0007669"/>
    <property type="project" value="InterPro"/>
</dbReference>
<feature type="domain" description="Membrane insertase YidC/Oxa/ALB C-terminal" evidence="15">
    <location>
        <begin position="424"/>
        <end position="617"/>
    </location>
</feature>
<reference evidence="17 18" key="1">
    <citation type="submission" date="2019-02" db="EMBL/GenBank/DDBJ databases">
        <title>Deep-cultivation of Planctomycetes and their phenomic and genomic characterization uncovers novel biology.</title>
        <authorList>
            <person name="Wiegand S."/>
            <person name="Jogler M."/>
            <person name="Boedeker C."/>
            <person name="Pinto D."/>
            <person name="Vollmers J."/>
            <person name="Rivas-Marin E."/>
            <person name="Kohn T."/>
            <person name="Peeters S.H."/>
            <person name="Heuer A."/>
            <person name="Rast P."/>
            <person name="Oberbeckmann S."/>
            <person name="Bunk B."/>
            <person name="Jeske O."/>
            <person name="Meyerdierks A."/>
            <person name="Storesund J.E."/>
            <person name="Kallscheuer N."/>
            <person name="Luecker S."/>
            <person name="Lage O.M."/>
            <person name="Pohl T."/>
            <person name="Merkel B.J."/>
            <person name="Hornburger P."/>
            <person name="Mueller R.-W."/>
            <person name="Bruemmer F."/>
            <person name="Labrenz M."/>
            <person name="Spormann A.M."/>
            <person name="Op den Camp H."/>
            <person name="Overmann J."/>
            <person name="Amann R."/>
            <person name="Jetten M.S.M."/>
            <person name="Mascher T."/>
            <person name="Medema M.H."/>
            <person name="Devos D.P."/>
            <person name="Kaster A.-K."/>
            <person name="Ovreas L."/>
            <person name="Rohde M."/>
            <person name="Galperin M.Y."/>
            <person name="Jogler C."/>
        </authorList>
    </citation>
    <scope>NUCLEOTIDE SEQUENCE [LARGE SCALE GENOMIC DNA]</scope>
    <source>
        <strain evidence="17 18">Pan44</strain>
    </source>
</reference>
<dbReference type="InterPro" id="IPR028053">
    <property type="entry name" value="Membr_insert_YidC_N"/>
</dbReference>
<dbReference type="KEGG" id="ccos:Pan44_03520"/>
<feature type="transmembrane region" description="Helical" evidence="13">
    <location>
        <begin position="422"/>
        <end position="444"/>
    </location>
</feature>
<dbReference type="NCBIfam" id="TIGR03593">
    <property type="entry name" value="yidC_nterm"/>
    <property type="match status" value="1"/>
</dbReference>
<evidence type="ECO:0000313" key="17">
    <source>
        <dbReference type="EMBL" id="QDT52342.1"/>
    </source>
</evidence>
<dbReference type="PANTHER" id="PTHR12428">
    <property type="entry name" value="OXA1"/>
    <property type="match status" value="1"/>
</dbReference>
<dbReference type="GO" id="GO:0015031">
    <property type="term" value="P:protein transport"/>
    <property type="evidence" value="ECO:0007669"/>
    <property type="project" value="UniProtKB-KW"/>
</dbReference>
<comment type="similarity">
    <text evidence="2 13">Belongs to the OXA1/ALB3/YidC family. Type 1 subfamily.</text>
</comment>
<dbReference type="HAMAP" id="MF_01810">
    <property type="entry name" value="YidC_type1"/>
    <property type="match status" value="1"/>
</dbReference>
<dbReference type="NCBIfam" id="TIGR03592">
    <property type="entry name" value="yidC_oxa1_cterm"/>
    <property type="match status" value="1"/>
</dbReference>
<evidence type="ECO:0000256" key="11">
    <source>
        <dbReference type="ARBA" id="ARBA00033245"/>
    </source>
</evidence>
<dbReference type="Gene3D" id="2.70.98.90">
    <property type="match status" value="1"/>
</dbReference>
<comment type="function">
    <text evidence="13">Required for the insertion and/or proper folding and/or complex formation of integral membrane proteins into the membrane. Involved in integration of membrane proteins that insert both dependently and independently of the Sec translocase complex, as well as at least some lipoproteins. Aids folding of multispanning membrane proteins.</text>
</comment>
<dbReference type="CDD" id="cd19961">
    <property type="entry name" value="EcYidC-like_peri"/>
    <property type="match status" value="1"/>
</dbReference>
<comment type="subunit">
    <text evidence="13">Interacts with the Sec translocase complex via SecD. Specifically interacts with transmembrane segments of nascent integral membrane proteins during membrane integration.</text>
</comment>
<evidence type="ECO:0000256" key="3">
    <source>
        <dbReference type="ARBA" id="ARBA00015325"/>
    </source>
</evidence>
<dbReference type="AlphaFoldDB" id="A0A517S8A5"/>
<feature type="transmembrane region" description="Helical" evidence="13">
    <location>
        <begin position="582"/>
        <end position="606"/>
    </location>
</feature>
<keyword evidence="8 13" id="KW-1133">Transmembrane helix</keyword>
<sequence>MDNRRTLTFFLLFVAAWLWVGPRLFPNLFPKPPVRPAQQQAAADRKPNEIPAVVPGQADPAQPAAPAEVVRHPHRKIVLGPPAEQQNPETYLRVALTTQGAAIESAELLDPRYTTLDRKQPLKVVGNPYPGVAARGESARQTLETTLADIDVQLKPHNLTLDEADWEVVPGSESETGVTFRYRAPDGKLEVRKSYAIQKAPMDRADFDPKGYLVKVDLTVENLTDQLVKTRYEMLGPAGLPLEDPENARTFVELKAGVIEDPRYPGDVTATSPLLAAAVVKELDNAAAKNDVSGLTIWSKPFRYVGADVQYFAALLVPRERQGVDNDKDGKADIYFNDARPVILHRNAHPELSAVTLEFTSTELEIPAKSSTTHKFDLYLGPKRADLMDALDARPVMNYGWWHRVSAALIWVLTFFHHTLHLPYWACIVLLTCCVRGLMFPISMKQTASAAKMKEIQPELTELRKKYAKEPEKFALAQRELFRKHNHNPFAGCLPVFLQLPIFIGLYNALYYAIDLRLARFLWVDNLAAPDALFRFPGPLPLLGWHEFNLLPILTCGLFLVQQRMFLPPAETDEQRMTNKMMNFMTIFMGFMFYKSPAGLCLYFMASSLWGIAERKLLDRMKPQIEARNAAKQKARDERKKAKGEQPGQSWLERLAVAADEARKQSANQKLADSKKESRSRK</sequence>
<evidence type="ECO:0000259" key="16">
    <source>
        <dbReference type="Pfam" id="PF14849"/>
    </source>
</evidence>
<evidence type="ECO:0000256" key="10">
    <source>
        <dbReference type="ARBA" id="ARBA00023186"/>
    </source>
</evidence>
<keyword evidence="6 13" id="KW-0812">Transmembrane</keyword>
<evidence type="ECO:0000259" key="15">
    <source>
        <dbReference type="Pfam" id="PF02096"/>
    </source>
</evidence>
<keyword evidence="7 13" id="KW-0653">Protein transport</keyword>
<evidence type="ECO:0000256" key="1">
    <source>
        <dbReference type="ARBA" id="ARBA00004429"/>
    </source>
</evidence>
<evidence type="ECO:0000256" key="7">
    <source>
        <dbReference type="ARBA" id="ARBA00022927"/>
    </source>
</evidence>
<feature type="compositionally biased region" description="Basic and acidic residues" evidence="14">
    <location>
        <begin position="672"/>
        <end position="682"/>
    </location>
</feature>
<evidence type="ECO:0000313" key="18">
    <source>
        <dbReference type="Proteomes" id="UP000315700"/>
    </source>
</evidence>
<evidence type="ECO:0000256" key="9">
    <source>
        <dbReference type="ARBA" id="ARBA00023136"/>
    </source>
</evidence>
<dbReference type="RefSeq" id="WP_145026632.1">
    <property type="nucleotide sequence ID" value="NZ_CP036271.1"/>
</dbReference>
<dbReference type="CDD" id="cd20070">
    <property type="entry name" value="5TM_YidC_Alb3"/>
    <property type="match status" value="1"/>
</dbReference>
<feature type="domain" description="Membrane insertase YidC N-terminal" evidence="16">
    <location>
        <begin position="92"/>
        <end position="412"/>
    </location>
</feature>
<dbReference type="InterPro" id="IPR047196">
    <property type="entry name" value="YidC_ALB_C"/>
</dbReference>
<accession>A0A517S8A5</accession>
<keyword evidence="18" id="KW-1185">Reference proteome</keyword>
<evidence type="ECO:0000256" key="2">
    <source>
        <dbReference type="ARBA" id="ARBA00010527"/>
    </source>
</evidence>
<organism evidence="17 18">
    <name type="scientific">Caulifigura coniformis</name>
    <dbReference type="NCBI Taxonomy" id="2527983"/>
    <lineage>
        <taxon>Bacteria</taxon>
        <taxon>Pseudomonadati</taxon>
        <taxon>Planctomycetota</taxon>
        <taxon>Planctomycetia</taxon>
        <taxon>Planctomycetales</taxon>
        <taxon>Planctomycetaceae</taxon>
        <taxon>Caulifigura</taxon>
    </lineage>
</organism>
<evidence type="ECO:0000256" key="5">
    <source>
        <dbReference type="ARBA" id="ARBA00022475"/>
    </source>
</evidence>
<dbReference type="InterPro" id="IPR028055">
    <property type="entry name" value="YidC/Oxa/ALB_C"/>
</dbReference>
<feature type="compositionally biased region" description="Basic and acidic residues" evidence="14">
    <location>
        <begin position="634"/>
        <end position="644"/>
    </location>
</feature>
<evidence type="ECO:0000256" key="14">
    <source>
        <dbReference type="SAM" id="MobiDB-lite"/>
    </source>
</evidence>
<dbReference type="InterPro" id="IPR038221">
    <property type="entry name" value="YidC_periplasmic_sf"/>
</dbReference>
<keyword evidence="4 13" id="KW-0813">Transport</keyword>
<dbReference type="EMBL" id="CP036271">
    <property type="protein sequence ID" value="QDT52342.1"/>
    <property type="molecule type" value="Genomic_DNA"/>
</dbReference>
<name>A0A517S8A5_9PLAN</name>
<dbReference type="InterPro" id="IPR019998">
    <property type="entry name" value="Membr_insert_YidC"/>
</dbReference>
<dbReference type="Proteomes" id="UP000315700">
    <property type="component" value="Chromosome"/>
</dbReference>
<feature type="region of interest" description="Disordered" evidence="14">
    <location>
        <begin position="630"/>
        <end position="682"/>
    </location>
</feature>
<evidence type="ECO:0000256" key="8">
    <source>
        <dbReference type="ARBA" id="ARBA00022989"/>
    </source>
</evidence>
<keyword evidence="5 13" id="KW-1003">Cell membrane</keyword>
<dbReference type="OrthoDB" id="9780552at2"/>
<dbReference type="InParanoid" id="A0A517S8A5"/>
<proteinExistence type="inferred from homology"/>
<dbReference type="PANTHER" id="PTHR12428:SF65">
    <property type="entry name" value="CYTOCHROME C OXIDASE ASSEMBLY PROTEIN COX18, MITOCHONDRIAL"/>
    <property type="match status" value="1"/>
</dbReference>